<name>A0A7J6HIQ9_CANSA</name>
<dbReference type="AlphaFoldDB" id="A0A7J6HIQ9"/>
<evidence type="ECO:0000313" key="2">
    <source>
        <dbReference type="EMBL" id="KAF4395157.1"/>
    </source>
</evidence>
<dbReference type="Pfam" id="PF14111">
    <property type="entry name" value="DUF4283"/>
    <property type="match status" value="1"/>
</dbReference>
<evidence type="ECO:0000313" key="3">
    <source>
        <dbReference type="Proteomes" id="UP000525078"/>
    </source>
</evidence>
<evidence type="ECO:0000259" key="1">
    <source>
        <dbReference type="Pfam" id="PF14111"/>
    </source>
</evidence>
<comment type="caution">
    <text evidence="2">The sequence shown here is derived from an EMBL/GenBank/DDBJ whole genome shotgun (WGS) entry which is preliminary data.</text>
</comment>
<sequence>MEVVNASSSTSPLKGKCLSVNDELVKLVPCESSRKALSTFCLLGKVVAPMSVSEANVVEFVAKAWKFPVTVVALAEGPKYTNCFELSFAREEDRSWALDHGPWCIRGYTFFLQVWSSTSESPVLSDMMRLWVQVHNIPHEYFSMENGYLLGGKAGKVIYVDLQENNPASWTPTPLFPVENTMGMPFLPRSVVLPKRLFSAMAMVVSGDRFPMLPVRPVWVSKSKPAGGVPPVAISGREGAVGFEENEKETEPFPGIEPPISEATKDRSSMLEPNLNMCRKEGFISLVNRHHVGPISEGGPIVCNDPIGVKCLNQENLNIVTVGDNRGDVGSVAIGPCVSESGQAVHHVDKGKSPMLLDINMGNVVSGPSLINNATLSCGPALVESQVFSNPNRGLMGPAMLGINANGIGPNFSSQNNVGHVEASSHLPNVSHGAVEHSNEEKALTQFFNAQESLLHDLKHFGNLDLYEIRKIGGDIRVPASSGVNERTTPFKKRKFEASASLCSRPHKVPRKIALAPRAAPKY</sequence>
<dbReference type="InterPro" id="IPR040256">
    <property type="entry name" value="At4g02000-like"/>
</dbReference>
<feature type="domain" description="DUF4283" evidence="1">
    <location>
        <begin position="40"/>
        <end position="119"/>
    </location>
</feature>
<dbReference type="PANTHER" id="PTHR31286">
    <property type="entry name" value="GLYCINE-RICH CELL WALL STRUCTURAL PROTEIN 1.8-LIKE"/>
    <property type="match status" value="1"/>
</dbReference>
<dbReference type="PANTHER" id="PTHR31286:SF180">
    <property type="entry name" value="OS10G0362600 PROTEIN"/>
    <property type="match status" value="1"/>
</dbReference>
<gene>
    <name evidence="2" type="ORF">F8388_001544</name>
</gene>
<organism evidence="2 3">
    <name type="scientific">Cannabis sativa</name>
    <name type="common">Hemp</name>
    <name type="synonym">Marijuana</name>
    <dbReference type="NCBI Taxonomy" id="3483"/>
    <lineage>
        <taxon>Eukaryota</taxon>
        <taxon>Viridiplantae</taxon>
        <taxon>Streptophyta</taxon>
        <taxon>Embryophyta</taxon>
        <taxon>Tracheophyta</taxon>
        <taxon>Spermatophyta</taxon>
        <taxon>Magnoliopsida</taxon>
        <taxon>eudicotyledons</taxon>
        <taxon>Gunneridae</taxon>
        <taxon>Pentapetalae</taxon>
        <taxon>rosids</taxon>
        <taxon>fabids</taxon>
        <taxon>Rosales</taxon>
        <taxon>Cannabaceae</taxon>
        <taxon>Cannabis</taxon>
    </lineage>
</organism>
<reference evidence="2 3" key="1">
    <citation type="journal article" date="2020" name="bioRxiv">
        <title>Sequence and annotation of 42 cannabis genomes reveals extensive copy number variation in cannabinoid synthesis and pathogen resistance genes.</title>
        <authorList>
            <person name="Mckernan K.J."/>
            <person name="Helbert Y."/>
            <person name="Kane L.T."/>
            <person name="Ebling H."/>
            <person name="Zhang L."/>
            <person name="Liu B."/>
            <person name="Eaton Z."/>
            <person name="Mclaughlin S."/>
            <person name="Kingan S."/>
            <person name="Baybayan P."/>
            <person name="Concepcion G."/>
            <person name="Jordan M."/>
            <person name="Riva A."/>
            <person name="Barbazuk W."/>
            <person name="Harkins T."/>
        </authorList>
    </citation>
    <scope>NUCLEOTIDE SEQUENCE [LARGE SCALE GENOMIC DNA]</scope>
    <source>
        <strain evidence="3">cv. Jamaican Lion 4</strain>
        <tissue evidence="2">Leaf</tissue>
    </source>
</reference>
<dbReference type="Proteomes" id="UP000525078">
    <property type="component" value="Unassembled WGS sequence"/>
</dbReference>
<proteinExistence type="predicted"/>
<protein>
    <recommendedName>
        <fullName evidence="1">DUF4283 domain-containing protein</fullName>
    </recommendedName>
</protein>
<accession>A0A7J6HIQ9</accession>
<dbReference type="EMBL" id="JAATIP010000007">
    <property type="protein sequence ID" value="KAF4395157.1"/>
    <property type="molecule type" value="Genomic_DNA"/>
</dbReference>
<dbReference type="InterPro" id="IPR025558">
    <property type="entry name" value="DUF4283"/>
</dbReference>